<dbReference type="InterPro" id="IPR036249">
    <property type="entry name" value="Thioredoxin-like_sf"/>
</dbReference>
<proteinExistence type="predicted"/>
<sequence>MPSSQKKRSSGRLSAPVDVDSTKKIKNFEGLQAPILVFVYAPWCGHCTKYKPMWEELENDTNRSINMARVRDDMLSSTSLTKRAEPISSYPTVLLIGEDGKAVNFKGDAAAVSQAVPNHGDMDTMRSIVRNAGTPEGKSILNSSVIEPAAFTKSVNNSVNNTRNNNRNNILTVASQPMTSLPASIPEPEAKHTLPQTVAKFGPTISVPNIAADVVSTEKMKGGSLFETLKTIATRVGPPAVLLAAAAYSQKKRSTRRKPTKRRTSTQRRKSTHRR</sequence>
<dbReference type="CDD" id="cd02961">
    <property type="entry name" value="PDI_a_family"/>
    <property type="match status" value="1"/>
</dbReference>
<evidence type="ECO:0000313" key="3">
    <source>
        <dbReference type="EMBL" id="QHT89971.1"/>
    </source>
</evidence>
<dbReference type="SUPFAM" id="SSF52833">
    <property type="entry name" value="Thioredoxin-like"/>
    <property type="match status" value="1"/>
</dbReference>
<dbReference type="Gene3D" id="3.40.30.10">
    <property type="entry name" value="Glutaredoxin"/>
    <property type="match status" value="1"/>
</dbReference>
<dbReference type="PROSITE" id="PS00194">
    <property type="entry name" value="THIOREDOXIN_1"/>
    <property type="match status" value="1"/>
</dbReference>
<dbReference type="PROSITE" id="PS51352">
    <property type="entry name" value="THIOREDOXIN_2"/>
    <property type="match status" value="1"/>
</dbReference>
<dbReference type="InterPro" id="IPR013766">
    <property type="entry name" value="Thioredoxin_domain"/>
</dbReference>
<reference evidence="3" key="1">
    <citation type="journal article" date="2020" name="Nature">
        <title>Giant virus diversity and host interactions through global metagenomics.</title>
        <authorList>
            <person name="Schulz F."/>
            <person name="Roux S."/>
            <person name="Paez-Espino D."/>
            <person name="Jungbluth S."/>
            <person name="Walsh D.A."/>
            <person name="Denef V.J."/>
            <person name="McMahon K.D."/>
            <person name="Konstantinidis K.T."/>
            <person name="Eloe-Fadrosh E.A."/>
            <person name="Kyrpides N.C."/>
            <person name="Woyke T."/>
        </authorList>
    </citation>
    <scope>NUCLEOTIDE SEQUENCE</scope>
    <source>
        <strain evidence="3">GVMAG-M-3300023184-62</strain>
    </source>
</reference>
<accession>A0A6C0IAB2</accession>
<feature type="domain" description="Thioredoxin" evidence="2">
    <location>
        <begin position="1"/>
        <end position="134"/>
    </location>
</feature>
<dbReference type="Pfam" id="PF00085">
    <property type="entry name" value="Thioredoxin"/>
    <property type="match status" value="1"/>
</dbReference>
<dbReference type="AlphaFoldDB" id="A0A6C0IAB2"/>
<protein>
    <recommendedName>
        <fullName evidence="2">Thioredoxin domain-containing protein</fullName>
    </recommendedName>
</protein>
<dbReference type="InterPro" id="IPR017937">
    <property type="entry name" value="Thioredoxin_CS"/>
</dbReference>
<feature type="region of interest" description="Disordered" evidence="1">
    <location>
        <begin position="247"/>
        <end position="275"/>
    </location>
</feature>
<evidence type="ECO:0000256" key="1">
    <source>
        <dbReference type="SAM" id="MobiDB-lite"/>
    </source>
</evidence>
<evidence type="ECO:0000259" key="2">
    <source>
        <dbReference type="PROSITE" id="PS51352"/>
    </source>
</evidence>
<dbReference type="EMBL" id="MN740152">
    <property type="protein sequence ID" value="QHT89971.1"/>
    <property type="molecule type" value="Genomic_DNA"/>
</dbReference>
<organism evidence="3">
    <name type="scientific">viral metagenome</name>
    <dbReference type="NCBI Taxonomy" id="1070528"/>
    <lineage>
        <taxon>unclassified sequences</taxon>
        <taxon>metagenomes</taxon>
        <taxon>organismal metagenomes</taxon>
    </lineage>
</organism>
<name>A0A6C0IAB2_9ZZZZ</name>
<feature type="compositionally biased region" description="Basic residues" evidence="1">
    <location>
        <begin position="250"/>
        <end position="275"/>
    </location>
</feature>